<dbReference type="EMBL" id="LR797328">
    <property type="protein sequence ID" value="CAB4203268.1"/>
    <property type="molecule type" value="Genomic_DNA"/>
</dbReference>
<dbReference type="EMBL" id="LR796890">
    <property type="protein sequence ID" value="CAB4172772.1"/>
    <property type="molecule type" value="Genomic_DNA"/>
</dbReference>
<evidence type="ECO:0000313" key="3">
    <source>
        <dbReference type="EMBL" id="CAB4216107.1"/>
    </source>
</evidence>
<reference evidence="2" key="1">
    <citation type="submission" date="2020-05" db="EMBL/GenBank/DDBJ databases">
        <authorList>
            <person name="Chiriac C."/>
            <person name="Salcher M."/>
            <person name="Ghai R."/>
            <person name="Kavagutti S V."/>
        </authorList>
    </citation>
    <scope>NUCLEOTIDE SEQUENCE</scope>
</reference>
<name>A0A6J5S491_9CAUD</name>
<gene>
    <name evidence="2" type="ORF">UFOVP1381_16</name>
    <name evidence="3" type="ORF">UFOVP1476_42</name>
    <name evidence="1" type="ORF">UFOVP944_4</name>
</gene>
<protein>
    <submittedName>
        <fullName evidence="2">Uncharacterized protein</fullName>
    </submittedName>
</protein>
<organism evidence="2">
    <name type="scientific">uncultured Caudovirales phage</name>
    <dbReference type="NCBI Taxonomy" id="2100421"/>
    <lineage>
        <taxon>Viruses</taxon>
        <taxon>Duplodnaviria</taxon>
        <taxon>Heunggongvirae</taxon>
        <taxon>Uroviricota</taxon>
        <taxon>Caudoviricetes</taxon>
        <taxon>Peduoviridae</taxon>
        <taxon>Maltschvirus</taxon>
        <taxon>Maltschvirus maltsch</taxon>
    </lineage>
</organism>
<accession>A0A6J5S491</accession>
<dbReference type="EMBL" id="LR797437">
    <property type="protein sequence ID" value="CAB4216107.1"/>
    <property type="molecule type" value="Genomic_DNA"/>
</dbReference>
<evidence type="ECO:0000313" key="2">
    <source>
        <dbReference type="EMBL" id="CAB4203268.1"/>
    </source>
</evidence>
<proteinExistence type="predicted"/>
<sequence length="134" mass="13853">MAVTVGRNAVIKIGANSGDDTGAIALTGLVSWTVDAPDTIDVTVAGNDHKKMIVGLQAGMITAEVIADGDATLATAITNGLSGTTMNCYFYADGGTTPVYAWESFVTGSFQTGGPNAESRRTITFYRQAEAPLD</sequence>
<evidence type="ECO:0000313" key="1">
    <source>
        <dbReference type="EMBL" id="CAB4172772.1"/>
    </source>
</evidence>